<evidence type="ECO:0000313" key="3">
    <source>
        <dbReference type="Proteomes" id="UP001596053"/>
    </source>
</evidence>
<gene>
    <name evidence="2" type="ORF">ACFPOB_23635</name>
</gene>
<reference evidence="3" key="1">
    <citation type="journal article" date="2019" name="Int. J. Syst. Evol. Microbiol.">
        <title>The Global Catalogue of Microorganisms (GCM) 10K type strain sequencing project: providing services to taxonomists for standard genome sequencing and annotation.</title>
        <authorList>
            <consortium name="The Broad Institute Genomics Platform"/>
            <consortium name="The Broad Institute Genome Sequencing Center for Infectious Disease"/>
            <person name="Wu L."/>
            <person name="Ma J."/>
        </authorList>
    </citation>
    <scope>NUCLEOTIDE SEQUENCE [LARGE SCALE GENOMIC DNA]</scope>
    <source>
        <strain evidence="3">NCAIM B.01391</strain>
    </source>
</reference>
<dbReference type="Proteomes" id="UP001596053">
    <property type="component" value="Unassembled WGS sequence"/>
</dbReference>
<organism evidence="2 3">
    <name type="scientific">Bosea eneae</name>
    <dbReference type="NCBI Taxonomy" id="151454"/>
    <lineage>
        <taxon>Bacteria</taxon>
        <taxon>Pseudomonadati</taxon>
        <taxon>Pseudomonadota</taxon>
        <taxon>Alphaproteobacteria</taxon>
        <taxon>Hyphomicrobiales</taxon>
        <taxon>Boseaceae</taxon>
        <taxon>Bosea</taxon>
    </lineage>
</organism>
<dbReference type="Pfam" id="PF13692">
    <property type="entry name" value="Glyco_trans_1_4"/>
    <property type="match status" value="1"/>
</dbReference>
<protein>
    <submittedName>
        <fullName evidence="2">Glycosyltransferase family 4 protein</fullName>
    </submittedName>
</protein>
<accession>A0ABW0IZC0</accession>
<evidence type="ECO:0000313" key="2">
    <source>
        <dbReference type="EMBL" id="MFC5422558.1"/>
    </source>
</evidence>
<evidence type="ECO:0000259" key="1">
    <source>
        <dbReference type="Pfam" id="PF13439"/>
    </source>
</evidence>
<feature type="domain" description="Glycosyltransferase subfamily 4-like N-terminal" evidence="1">
    <location>
        <begin position="17"/>
        <end position="128"/>
    </location>
</feature>
<dbReference type="PANTHER" id="PTHR45947">
    <property type="entry name" value="SULFOQUINOVOSYL TRANSFERASE SQD2"/>
    <property type="match status" value="1"/>
</dbReference>
<name>A0ABW0IZC0_9HYPH</name>
<dbReference type="SUPFAM" id="SSF53756">
    <property type="entry name" value="UDP-Glycosyltransferase/glycogen phosphorylase"/>
    <property type="match status" value="1"/>
</dbReference>
<dbReference type="RefSeq" id="WP_377800814.1">
    <property type="nucleotide sequence ID" value="NZ_JBHSLW010000042.1"/>
</dbReference>
<comment type="caution">
    <text evidence="2">The sequence shown here is derived from an EMBL/GenBank/DDBJ whole genome shotgun (WGS) entry which is preliminary data.</text>
</comment>
<proteinExistence type="predicted"/>
<dbReference type="InterPro" id="IPR050194">
    <property type="entry name" value="Glycosyltransferase_grp1"/>
</dbReference>
<dbReference type="Gene3D" id="3.40.50.2000">
    <property type="entry name" value="Glycogen Phosphorylase B"/>
    <property type="match status" value="3"/>
</dbReference>
<dbReference type="InterPro" id="IPR028098">
    <property type="entry name" value="Glyco_trans_4-like_N"/>
</dbReference>
<dbReference type="PANTHER" id="PTHR45947:SF3">
    <property type="entry name" value="SULFOQUINOVOSYL TRANSFERASE SQD2"/>
    <property type="match status" value="1"/>
</dbReference>
<keyword evidence="3" id="KW-1185">Reference proteome</keyword>
<dbReference type="Pfam" id="PF13439">
    <property type="entry name" value="Glyco_transf_4"/>
    <property type="match status" value="1"/>
</dbReference>
<sequence>MKVALFVHCFFPEHFYGTETYTLGLAKNLQALGHDVTVVAGVFQGEPRRQAIIEHSSFDGVPVVTIDKNYVPHSRVRETYFQEEMRPHLTEILREIAPDIVHVTHLINHTAVLLEVANQLDIPLVATLTDFFGFCYNNKLEAADGVLCAGPNRLRSNCIACHLKAAALGGEPRAKKLSRIPYGWHLGALALRAGEAFGWPRVAGADAVVSDIVDRPRILARAYRGYDAMIAPTHFLRDAYVRNGFSDQHMSLLRFGVDIDRSPKPVRAPATPLTIGFIGQIAAHKGTSLIVQAARALPPGSVRLIIYGPADQDPDYMRSLRQAAGPETEFRGTFAPERMAAVMAEMDILAIPSTWYENSPLVLLNALATHTPVLVSDVQGLTEFITEGRDGWSFRRSDLADLTRVMAGLAANPEVVQAASANTVYDRTTRSMATEVGAIYASLVRGRLVKSR</sequence>
<dbReference type="EMBL" id="JBHSLW010000042">
    <property type="protein sequence ID" value="MFC5422558.1"/>
    <property type="molecule type" value="Genomic_DNA"/>
</dbReference>
<dbReference type="CDD" id="cd03823">
    <property type="entry name" value="GT4_ExpE7-like"/>
    <property type="match status" value="1"/>
</dbReference>